<proteinExistence type="predicted"/>
<evidence type="ECO:0000313" key="1">
    <source>
        <dbReference type="Proteomes" id="UP000790787"/>
    </source>
</evidence>
<protein>
    <submittedName>
        <fullName evidence="2">Uncharacterized protein LOC142181039</fullName>
    </submittedName>
</protein>
<accession>A0AC58UID3</accession>
<organism evidence="1 2">
    <name type="scientific">Nicotiana tabacum</name>
    <name type="common">Common tobacco</name>
    <dbReference type="NCBI Taxonomy" id="4097"/>
    <lineage>
        <taxon>Eukaryota</taxon>
        <taxon>Viridiplantae</taxon>
        <taxon>Streptophyta</taxon>
        <taxon>Embryophyta</taxon>
        <taxon>Tracheophyta</taxon>
        <taxon>Spermatophyta</taxon>
        <taxon>Magnoliopsida</taxon>
        <taxon>eudicotyledons</taxon>
        <taxon>Gunneridae</taxon>
        <taxon>Pentapetalae</taxon>
        <taxon>asterids</taxon>
        <taxon>lamiids</taxon>
        <taxon>Solanales</taxon>
        <taxon>Solanaceae</taxon>
        <taxon>Nicotianoideae</taxon>
        <taxon>Nicotianeae</taxon>
        <taxon>Nicotiana</taxon>
    </lineage>
</organism>
<dbReference type="Proteomes" id="UP000790787">
    <property type="component" value="Chromosome 5"/>
</dbReference>
<reference evidence="2" key="2">
    <citation type="submission" date="2025-08" db="UniProtKB">
        <authorList>
            <consortium name="RefSeq"/>
        </authorList>
    </citation>
    <scope>IDENTIFICATION</scope>
    <source>
        <tissue evidence="2">Leaf</tissue>
    </source>
</reference>
<evidence type="ECO:0000313" key="2">
    <source>
        <dbReference type="RefSeq" id="XP_075109253.1"/>
    </source>
</evidence>
<gene>
    <name evidence="2" type="primary">LOC142181039</name>
</gene>
<keyword evidence="1" id="KW-1185">Reference proteome</keyword>
<dbReference type="RefSeq" id="XP_075109253.1">
    <property type="nucleotide sequence ID" value="XM_075253152.1"/>
</dbReference>
<reference evidence="1" key="1">
    <citation type="journal article" date="2014" name="Nat. Commun.">
        <title>The tobacco genome sequence and its comparison with those of tomato and potato.</title>
        <authorList>
            <person name="Sierro N."/>
            <person name="Battey J.N."/>
            <person name="Ouadi S."/>
            <person name="Bakaher N."/>
            <person name="Bovet L."/>
            <person name="Willig A."/>
            <person name="Goepfert S."/>
            <person name="Peitsch M.C."/>
            <person name="Ivanov N.V."/>
        </authorList>
    </citation>
    <scope>NUCLEOTIDE SEQUENCE [LARGE SCALE GENOMIC DNA]</scope>
</reference>
<name>A0AC58UID3_TOBAC</name>
<sequence length="188" mass="21014">MAIEDILTPDGTQSPHTTAIPQGISGNQVPGNYYNHPLFLSPADERVNAIVLSWMMNFVARELLGGIMYASSVQVVWSDLHEKFNKIDGSRSFNLHKEIATLNQGTTTISVYFSKLKDLWEEFEALVPAPGRDCAKSRKFVTHLQKLKLFQFLMGLNESYSQARRQILMMSPASTVNQAYGLISSNEG</sequence>